<protein>
    <recommendedName>
        <fullName evidence="2">Methyltransferase type 12 domain-containing protein</fullName>
    </recommendedName>
</protein>
<dbReference type="InterPro" id="IPR029063">
    <property type="entry name" value="SAM-dependent_MTases_sf"/>
</dbReference>
<proteinExistence type="predicted"/>
<dbReference type="Pfam" id="PF13489">
    <property type="entry name" value="Methyltransf_23"/>
    <property type="match status" value="1"/>
</dbReference>
<name>A0A381NK95_9ZZZZ</name>
<evidence type="ECO:0000313" key="1">
    <source>
        <dbReference type="EMBL" id="SUZ54985.1"/>
    </source>
</evidence>
<dbReference type="Gene3D" id="3.40.50.150">
    <property type="entry name" value="Vaccinia Virus protein VP39"/>
    <property type="match status" value="1"/>
</dbReference>
<dbReference type="CDD" id="cd02440">
    <property type="entry name" value="AdoMet_MTases"/>
    <property type="match status" value="1"/>
</dbReference>
<gene>
    <name evidence="1" type="ORF">METZ01_LOCUS7839</name>
</gene>
<dbReference type="EMBL" id="UINC01000421">
    <property type="protein sequence ID" value="SUZ54985.1"/>
    <property type="molecule type" value="Genomic_DNA"/>
</dbReference>
<dbReference type="SUPFAM" id="SSF53335">
    <property type="entry name" value="S-adenosyl-L-methionine-dependent methyltransferases"/>
    <property type="match status" value="1"/>
</dbReference>
<dbReference type="PANTHER" id="PTHR43861">
    <property type="entry name" value="TRANS-ACONITATE 2-METHYLTRANSFERASE-RELATED"/>
    <property type="match status" value="1"/>
</dbReference>
<dbReference type="PANTHER" id="PTHR43861:SF6">
    <property type="entry name" value="METHYLTRANSFERASE TYPE 11"/>
    <property type="match status" value="1"/>
</dbReference>
<evidence type="ECO:0008006" key="2">
    <source>
        <dbReference type="Google" id="ProtNLM"/>
    </source>
</evidence>
<sequence>MKFIFSTKDYLVSGESFDIIECDSCFLRITNPFPNEQNIGNYYSSNDYISHNDNASGIFDHIYGFVRSYQLNKKKKLIEKYCDKINGKILDIGCGAGDFLGVMKKGHWDINGVDTSEKARGIVNNKLNIEVMDPDSWIKSDTQYDVITCWHSLEHVHEPWMYLDKIKKSLNPDGILIVALPNYHSTDAKIYKEFWAAYDTPRHLYHFTKESINKIVYPHGFNIRSIYRMNFDPFYVSILSARHMGKSVIYGLINGFNSWLSSIFSINKCSSLIFIIK</sequence>
<reference evidence="1" key="1">
    <citation type="submission" date="2018-05" db="EMBL/GenBank/DDBJ databases">
        <authorList>
            <person name="Lanie J.A."/>
            <person name="Ng W.-L."/>
            <person name="Kazmierczak K.M."/>
            <person name="Andrzejewski T.M."/>
            <person name="Davidsen T.M."/>
            <person name="Wayne K.J."/>
            <person name="Tettelin H."/>
            <person name="Glass J.I."/>
            <person name="Rusch D."/>
            <person name="Podicherti R."/>
            <person name="Tsui H.-C.T."/>
            <person name="Winkler M.E."/>
        </authorList>
    </citation>
    <scope>NUCLEOTIDE SEQUENCE</scope>
</reference>
<dbReference type="AlphaFoldDB" id="A0A381NK95"/>
<accession>A0A381NK95</accession>
<organism evidence="1">
    <name type="scientific">marine metagenome</name>
    <dbReference type="NCBI Taxonomy" id="408172"/>
    <lineage>
        <taxon>unclassified sequences</taxon>
        <taxon>metagenomes</taxon>
        <taxon>ecological metagenomes</taxon>
    </lineage>
</organism>